<keyword evidence="5 6" id="KW-0472">Membrane</keyword>
<evidence type="ECO:0000256" key="3">
    <source>
        <dbReference type="ARBA" id="ARBA00022692"/>
    </source>
</evidence>
<evidence type="ECO:0000313" key="7">
    <source>
        <dbReference type="EMBL" id="EAR10758.1"/>
    </source>
</evidence>
<dbReference type="AlphaFoldDB" id="A4BBE5"/>
<sequence length="617" mass="68322">MVRRLFFLVALVLLLGSAWWNLNVQRIGAGVAIFLFGMLSLDNGFRVFTGGTLERLLQRSTDRVWKSIGFGIVTTSLVQSSSLVSVITISFLSSGLMGLLQGIGVIFGANIGTTTGAWLVSAIGLKVSLSIYAMPMLMTGVVLIMQSNQHWRGLGHVLTGLGFLFLGIDYMKDGFSAFQSVLDLRQFAIAGLLGLLVYTLAGLLATVIMQSSHATLILTITALASDQITYENAIALAIGANIGTTVTAIIGAIGAASPGRQLAAAHFVFNSVTALVALLFHLPMIHLVDWLSSVFGIAADNYTLKLSLFHTIFNVTGVLLMLPFMQRLAEQLKQWFTDERQNRLSLPARQADRRQDPVTPQYLTSSVMTHPDVALSALLQEMRRLWDNSVAVMAYALFLDRDDIESEQPLDLLLLHSAVHEQTSDIDELYERYVRPLNTAIVTASHHLPGQLTDAQQETVFALKVACRDLVNAVKDVKHLQKNLRRYHNHPSEELNQQYRAFRLQLAELLHRLQSILNYPDEEEALLGFSEQHQWVKKQDILKNGTFDRLVASGRIPAEAITSLMNDSEYCRNIGFRLIHMAQKLYWAQTGSAVSALQSLILEDEELQENSDVSASE</sequence>
<dbReference type="GO" id="GO:0005886">
    <property type="term" value="C:plasma membrane"/>
    <property type="evidence" value="ECO:0007669"/>
    <property type="project" value="UniProtKB-SubCell"/>
</dbReference>
<proteinExistence type="predicted"/>
<keyword evidence="2" id="KW-1003">Cell membrane</keyword>
<dbReference type="Proteomes" id="UP000005953">
    <property type="component" value="Unassembled WGS sequence"/>
</dbReference>
<gene>
    <name evidence="7" type="ORF">MED297_12100</name>
</gene>
<evidence type="ECO:0000256" key="2">
    <source>
        <dbReference type="ARBA" id="ARBA00022475"/>
    </source>
</evidence>
<keyword evidence="8" id="KW-1185">Reference proteome</keyword>
<dbReference type="OrthoDB" id="9763003at2"/>
<dbReference type="GO" id="GO:0044341">
    <property type="term" value="P:sodium-dependent phosphate transport"/>
    <property type="evidence" value="ECO:0007669"/>
    <property type="project" value="InterPro"/>
</dbReference>
<comment type="subcellular location">
    <subcellularLocation>
        <location evidence="1">Cell membrane</location>
        <topology evidence="1">Multi-pass membrane protein</topology>
    </subcellularLocation>
</comment>
<dbReference type="InterPro" id="IPR003841">
    <property type="entry name" value="Na/Pi_transpt"/>
</dbReference>
<name>A4BBE5_9GAMM</name>
<feature type="transmembrane region" description="Helical" evidence="6">
    <location>
        <begin position="151"/>
        <end position="168"/>
    </location>
</feature>
<dbReference type="GO" id="GO:0005436">
    <property type="term" value="F:sodium:phosphate symporter activity"/>
    <property type="evidence" value="ECO:0007669"/>
    <property type="project" value="InterPro"/>
</dbReference>
<evidence type="ECO:0000256" key="5">
    <source>
        <dbReference type="ARBA" id="ARBA00023136"/>
    </source>
</evidence>
<organism evidence="7 8">
    <name type="scientific">Reinekea blandensis MED297</name>
    <dbReference type="NCBI Taxonomy" id="314283"/>
    <lineage>
        <taxon>Bacteria</taxon>
        <taxon>Pseudomonadati</taxon>
        <taxon>Pseudomonadota</taxon>
        <taxon>Gammaproteobacteria</taxon>
        <taxon>Oceanospirillales</taxon>
        <taxon>Saccharospirillaceae</taxon>
        <taxon>Reinekea</taxon>
    </lineage>
</organism>
<evidence type="ECO:0000256" key="4">
    <source>
        <dbReference type="ARBA" id="ARBA00022989"/>
    </source>
</evidence>
<accession>A4BBE5</accession>
<feature type="transmembrane region" description="Helical" evidence="6">
    <location>
        <begin position="308"/>
        <end position="325"/>
    </location>
</feature>
<dbReference type="NCBIfam" id="NF037997">
    <property type="entry name" value="Na_Pi_symport"/>
    <property type="match status" value="1"/>
</dbReference>
<dbReference type="HOGENOM" id="CLU_025623_1_0_6"/>
<evidence type="ECO:0000256" key="1">
    <source>
        <dbReference type="ARBA" id="ARBA00004651"/>
    </source>
</evidence>
<comment type="caution">
    <text evidence="7">The sequence shown here is derived from an EMBL/GenBank/DDBJ whole genome shotgun (WGS) entry which is preliminary data.</text>
</comment>
<evidence type="ECO:0000256" key="6">
    <source>
        <dbReference type="SAM" id="Phobius"/>
    </source>
</evidence>
<dbReference type="Pfam" id="PF02690">
    <property type="entry name" value="Na_Pi_cotrans"/>
    <property type="match status" value="2"/>
</dbReference>
<protein>
    <submittedName>
        <fullName evidence="7">Na+/Pi-cotransporter</fullName>
    </submittedName>
</protein>
<dbReference type="PANTHER" id="PTHR10010:SF46">
    <property type="entry name" value="SODIUM-DEPENDENT PHOSPHATE TRANSPORT PROTEIN 2B"/>
    <property type="match status" value="1"/>
</dbReference>
<reference evidence="7 8" key="1">
    <citation type="submission" date="2006-02" db="EMBL/GenBank/DDBJ databases">
        <authorList>
            <person name="Pinhassi J."/>
            <person name="Pedros-Alio C."/>
            <person name="Ferriera S."/>
            <person name="Johnson J."/>
            <person name="Kravitz S."/>
            <person name="Halpern A."/>
            <person name="Remington K."/>
            <person name="Beeson K."/>
            <person name="Tran B."/>
            <person name="Rogers Y.-H."/>
            <person name="Friedman R."/>
            <person name="Venter J.C."/>
        </authorList>
    </citation>
    <scope>NUCLEOTIDE SEQUENCE [LARGE SCALE GENOMIC DNA]</scope>
    <source>
        <strain evidence="7 8">MED297</strain>
    </source>
</reference>
<dbReference type="STRING" id="314283.MED297_12100"/>
<dbReference type="RefSeq" id="WP_008042102.1">
    <property type="nucleotide sequence ID" value="NZ_CH724149.1"/>
</dbReference>
<keyword evidence="4 6" id="KW-1133">Transmembrane helix</keyword>
<feature type="transmembrane region" description="Helical" evidence="6">
    <location>
        <begin position="189"/>
        <end position="209"/>
    </location>
</feature>
<keyword evidence="3 6" id="KW-0812">Transmembrane</keyword>
<feature type="transmembrane region" description="Helical" evidence="6">
    <location>
        <begin position="68"/>
        <end position="92"/>
    </location>
</feature>
<feature type="transmembrane region" description="Helical" evidence="6">
    <location>
        <begin position="28"/>
        <end position="48"/>
    </location>
</feature>
<evidence type="ECO:0000313" key="8">
    <source>
        <dbReference type="Proteomes" id="UP000005953"/>
    </source>
</evidence>
<feature type="transmembrane region" description="Helical" evidence="6">
    <location>
        <begin position="267"/>
        <end position="288"/>
    </location>
</feature>
<dbReference type="PANTHER" id="PTHR10010">
    <property type="entry name" value="SOLUTE CARRIER FAMILY 34 SODIUM PHOSPHATE , MEMBER 2-RELATED"/>
    <property type="match status" value="1"/>
</dbReference>
<dbReference type="EMBL" id="AAOE01000003">
    <property type="protein sequence ID" value="EAR10758.1"/>
    <property type="molecule type" value="Genomic_DNA"/>
</dbReference>
<feature type="transmembrane region" description="Helical" evidence="6">
    <location>
        <begin position="233"/>
        <end position="255"/>
    </location>
</feature>